<evidence type="ECO:0000256" key="5">
    <source>
        <dbReference type="PROSITE-ProRule" id="PRU10141"/>
    </source>
</evidence>
<proteinExistence type="predicted"/>
<evidence type="ECO:0000313" key="7">
    <source>
        <dbReference type="EMBL" id="APZ95607.1"/>
    </source>
</evidence>
<organism evidence="7 8">
    <name type="scientific">Fuerstiella marisgermanici</name>
    <dbReference type="NCBI Taxonomy" id="1891926"/>
    <lineage>
        <taxon>Bacteria</taxon>
        <taxon>Pseudomonadati</taxon>
        <taxon>Planctomycetota</taxon>
        <taxon>Planctomycetia</taxon>
        <taxon>Planctomycetales</taxon>
        <taxon>Planctomycetaceae</taxon>
        <taxon>Fuerstiella</taxon>
    </lineage>
</organism>
<dbReference type="PANTHER" id="PTHR43289:SF6">
    <property type="entry name" value="SERINE_THREONINE-PROTEIN KINASE NEKL-3"/>
    <property type="match status" value="1"/>
</dbReference>
<keyword evidence="3 7" id="KW-0418">Kinase</keyword>
<evidence type="ECO:0000259" key="6">
    <source>
        <dbReference type="PROSITE" id="PS50011"/>
    </source>
</evidence>
<evidence type="ECO:0000313" key="8">
    <source>
        <dbReference type="Proteomes" id="UP000187735"/>
    </source>
</evidence>
<dbReference type="InterPro" id="IPR042095">
    <property type="entry name" value="SUMF_sf"/>
</dbReference>
<dbReference type="Pfam" id="PF20703">
    <property type="entry name" value="nSTAND1"/>
    <property type="match status" value="1"/>
</dbReference>
<evidence type="ECO:0000256" key="4">
    <source>
        <dbReference type="ARBA" id="ARBA00022840"/>
    </source>
</evidence>
<dbReference type="OrthoDB" id="6111975at2"/>
<dbReference type="InterPro" id="IPR027417">
    <property type="entry name" value="P-loop_NTPase"/>
</dbReference>
<dbReference type="SUPFAM" id="SSF52540">
    <property type="entry name" value="P-loop containing nucleoside triphosphate hydrolases"/>
    <property type="match status" value="1"/>
</dbReference>
<dbReference type="CDD" id="cd14014">
    <property type="entry name" value="STKc_PknB_like"/>
    <property type="match status" value="1"/>
</dbReference>
<dbReference type="Pfam" id="PF03781">
    <property type="entry name" value="FGE-sulfatase"/>
    <property type="match status" value="1"/>
</dbReference>
<name>A0A1P8WNH8_9PLAN</name>
<dbReference type="SUPFAM" id="SSF56112">
    <property type="entry name" value="Protein kinase-like (PK-like)"/>
    <property type="match status" value="1"/>
</dbReference>
<reference evidence="7 8" key="1">
    <citation type="journal article" date="2016" name="Front. Microbiol.">
        <title>Fuerstia marisgermanicae gen. nov., sp. nov., an Unusual Member of the Phylum Planctomycetes from the German Wadden Sea.</title>
        <authorList>
            <person name="Kohn T."/>
            <person name="Heuer A."/>
            <person name="Jogler M."/>
            <person name="Vollmers J."/>
            <person name="Boedeker C."/>
            <person name="Bunk B."/>
            <person name="Rast P."/>
            <person name="Borchert D."/>
            <person name="Glockner I."/>
            <person name="Freese H.M."/>
            <person name="Klenk H.P."/>
            <person name="Overmann J."/>
            <person name="Kaster A.K."/>
            <person name="Rohde M."/>
            <person name="Wiegand S."/>
            <person name="Jogler C."/>
        </authorList>
    </citation>
    <scope>NUCLEOTIDE SEQUENCE [LARGE SCALE GENOMIC DNA]</scope>
    <source>
        <strain evidence="7 8">NH11</strain>
    </source>
</reference>
<dbReference type="InterPro" id="IPR011009">
    <property type="entry name" value="Kinase-like_dom_sf"/>
</dbReference>
<evidence type="ECO:0000256" key="3">
    <source>
        <dbReference type="ARBA" id="ARBA00022777"/>
    </source>
</evidence>
<dbReference type="STRING" id="1891926.Fuma_05266"/>
<dbReference type="PROSITE" id="PS00108">
    <property type="entry name" value="PROTEIN_KINASE_ST"/>
    <property type="match status" value="1"/>
</dbReference>
<dbReference type="Gene3D" id="3.30.200.20">
    <property type="entry name" value="Phosphorylase Kinase, domain 1"/>
    <property type="match status" value="1"/>
</dbReference>
<accession>A0A1P8WNH8</accession>
<evidence type="ECO:0000256" key="1">
    <source>
        <dbReference type="ARBA" id="ARBA00022679"/>
    </source>
</evidence>
<dbReference type="Gene3D" id="3.90.1580.10">
    <property type="entry name" value="paralog of FGE (formylglycine-generating enzyme)"/>
    <property type="match status" value="1"/>
</dbReference>
<feature type="domain" description="Protein kinase" evidence="6">
    <location>
        <begin position="107"/>
        <end position="381"/>
    </location>
</feature>
<dbReference type="InterPro" id="IPR017441">
    <property type="entry name" value="Protein_kinase_ATP_BS"/>
</dbReference>
<dbReference type="GO" id="GO:0004674">
    <property type="term" value="F:protein serine/threonine kinase activity"/>
    <property type="evidence" value="ECO:0007669"/>
    <property type="project" value="UniProtKB-EC"/>
</dbReference>
<dbReference type="InterPro" id="IPR008271">
    <property type="entry name" value="Ser/Thr_kinase_AS"/>
</dbReference>
<dbReference type="SUPFAM" id="SSF48371">
    <property type="entry name" value="ARM repeat"/>
    <property type="match status" value="1"/>
</dbReference>
<dbReference type="Gene3D" id="3.40.50.300">
    <property type="entry name" value="P-loop containing nucleotide triphosphate hydrolases"/>
    <property type="match status" value="1"/>
</dbReference>
<dbReference type="EMBL" id="CP017641">
    <property type="protein sequence ID" value="APZ95607.1"/>
    <property type="molecule type" value="Genomic_DNA"/>
</dbReference>
<dbReference type="KEGG" id="fmr:Fuma_05266"/>
<keyword evidence="2 5" id="KW-0547">Nucleotide-binding</keyword>
<dbReference type="GO" id="GO:0005524">
    <property type="term" value="F:ATP binding"/>
    <property type="evidence" value="ECO:0007669"/>
    <property type="project" value="UniProtKB-UniRule"/>
</dbReference>
<dbReference type="PROSITE" id="PS50011">
    <property type="entry name" value="PROTEIN_KINASE_DOM"/>
    <property type="match status" value="1"/>
</dbReference>
<dbReference type="EC" id="2.7.11.1" evidence="7"/>
<dbReference type="PROSITE" id="PS00107">
    <property type="entry name" value="PROTEIN_KINASE_ATP"/>
    <property type="match status" value="1"/>
</dbReference>
<keyword evidence="8" id="KW-1185">Reference proteome</keyword>
<dbReference type="InterPro" id="IPR016187">
    <property type="entry name" value="CTDL_fold"/>
</dbReference>
<evidence type="ECO:0000256" key="2">
    <source>
        <dbReference type="ARBA" id="ARBA00022741"/>
    </source>
</evidence>
<dbReference type="InterPro" id="IPR049052">
    <property type="entry name" value="nSTAND1"/>
</dbReference>
<dbReference type="Gene3D" id="1.10.510.10">
    <property type="entry name" value="Transferase(Phosphotransferase) domain 1"/>
    <property type="match status" value="1"/>
</dbReference>
<dbReference type="InterPro" id="IPR005532">
    <property type="entry name" value="SUMF_dom"/>
</dbReference>
<dbReference type="InterPro" id="IPR016024">
    <property type="entry name" value="ARM-type_fold"/>
</dbReference>
<dbReference type="RefSeq" id="WP_077026751.1">
    <property type="nucleotide sequence ID" value="NZ_CP017641.1"/>
</dbReference>
<keyword evidence="4 5" id="KW-0067">ATP-binding</keyword>
<dbReference type="SUPFAM" id="SSF56436">
    <property type="entry name" value="C-type lectin-like"/>
    <property type="match status" value="1"/>
</dbReference>
<dbReference type="Proteomes" id="UP000187735">
    <property type="component" value="Chromosome"/>
</dbReference>
<sequence>MTDDTNETVPEAWASPTQEQLDYVSTWFDYGQRPTVELPSQSGQQSDGDSVTSTSLQKLLAVYDCLELMDRVWPRSDGEDTVGLEKIAANKLLADQIASGNVLDSRYRIIAEIGRGGFGVVLKGHDTQLRRDVAIKIALENAPAFDADATLDCGSRTDSEEPVREALKEARVVASLRHPNIVRVLDIGSCPEVPFYIVSELIQGTTLREVARRGRLPLLDTLRVVAKIAAGLDYAHSRGIIHLDVKPANILLDHDGEPHLTDFGMAIRNSAHRPSMLIAGTPHYMAPEQAAGRDHRINRQCDIYSLGVTLYYLLSGKLPYTSSSATELLKLISASRYVPVGQLVEAVPPGLERILDQAMAKRQSDRYQTAAQFAADLNQLADELKLEGADKADASPITIVPQGLRSFSQRDSDFFLQLVPGVRDVYGVPQSLRFWKHRIEQSYVERGTEVNLVFGPSGCGKTSLVKAGLIPLLSKRIVPIYVEASPQNTERDVLMLIRQYVNLPAPVDSLAKAVRWLQSPAMLREQESSDTNAASRFVLFIDQFEQWLHQQHLRENHDLVAALEICDGQNVMPVLMIRDDFWMAASRLMKELDIPIVEGGNAAAVDLFDMEHARHVLRLFGQANGDLPLESGEITADQQEFIRLAIEDLQLENRVVCVRIALFAQMMRGRVWSPASLEHSGGSAGIGVRFLGETFGDRTGHANHRAMETSARLVLAALLPEHGTDIKGHRRSAEELQSISGLNADEFQRLLQVLDKELRLITPVEHEAGLAVESTGRLSEADQSGYQLTHDFLVPSIREWLFKKQRETPAGRAELCLAERASLWQAEPLKRYLPSASETIAILRRTNARRWSTVQKAMMASAVRVHSRRAVVALAAVGLMIIGAALLRNRVRSDQFENTAAAKVDSLLTARIGDVPRLIEELGEFRSVADGWLHSRFNAPRNADEQLRAGLALTNTELVEPQFLTDALLNGTPEQVEVIRGIAHRHNRELAPRLWKSLDDDLNTSQRLAAASGLALFAPDDPRWETAARQIADALVRENTLHVASWMELVRPLSKQLCSPLADVFRNDNKDYSPAQRDIATALISEYAANDTELIFGLLIDAPQFSTLLFDAFARRPDEARRLVKSRLASLSGGQLTGEDKVPEIARRANLIVLAMKLDAYETVWPYWSNSVDHSVRTEVLHSLAESSVSPAPLIERAHQEPDPGTRAALLLGIGHLISDLNEQQATALADLALDRFEHDPAAGVHGACHWLIHNCIGATRSPLSEVQKAEIRDRFDQIETRLAAGKPLGDRNWYVTSHGRHSLTIVPGPTVGWVGSTKDTAPGRDPDEPRRQRRIGRTFAIGQREVTVSQFMEFWQQRPKLREFYDVPDDYFGQVDSQLAVERVNWFLAADFCNWLSEQEGLPKSEWCYPENVDRVNGITIPDDYFGRTGYRLLSETEWELSARNGTLTAWHFGSDGQRLNDYAWWQENADERIHPVGLLQPNGLGLFDMIGNAMEWTGTGQQLDEELVDDRLLHPKVNPLGDRVLRGGGYSDFRSYARSAYRESYTPDAGGAELGIRIGRTMPE</sequence>
<dbReference type="InterPro" id="IPR000719">
    <property type="entry name" value="Prot_kinase_dom"/>
</dbReference>
<gene>
    <name evidence="7" type="primary">prkC_27</name>
    <name evidence="7" type="ORF">Fuma_05266</name>
</gene>
<dbReference type="SMART" id="SM00220">
    <property type="entry name" value="S_TKc"/>
    <property type="match status" value="1"/>
</dbReference>
<dbReference type="Pfam" id="PF00069">
    <property type="entry name" value="Pkinase"/>
    <property type="match status" value="1"/>
</dbReference>
<protein>
    <submittedName>
        <fullName evidence="7">Serine/threonine-protein kinase PrkC</fullName>
        <ecNumber evidence="7">2.7.11.1</ecNumber>
    </submittedName>
</protein>
<dbReference type="PANTHER" id="PTHR43289">
    <property type="entry name" value="MITOGEN-ACTIVATED PROTEIN KINASE KINASE KINASE 20-RELATED"/>
    <property type="match status" value="1"/>
</dbReference>
<feature type="binding site" evidence="5">
    <location>
        <position position="136"/>
    </location>
    <ligand>
        <name>ATP</name>
        <dbReference type="ChEBI" id="CHEBI:30616"/>
    </ligand>
</feature>
<keyword evidence="1 7" id="KW-0808">Transferase</keyword>